<evidence type="ECO:0000256" key="2">
    <source>
        <dbReference type="ARBA" id="ARBA00022490"/>
    </source>
</evidence>
<dbReference type="InterPro" id="IPR023562">
    <property type="entry name" value="ClpP/TepA"/>
</dbReference>
<dbReference type="PANTHER" id="PTHR10381">
    <property type="entry name" value="ATP-DEPENDENT CLP PROTEASE PROTEOLYTIC SUBUNIT"/>
    <property type="match status" value="1"/>
</dbReference>
<keyword evidence="8" id="KW-1185">Reference proteome</keyword>
<keyword evidence="4" id="KW-0378">Hydrolase</keyword>
<name>A0A941AQF7_9BACI</name>
<dbReference type="Proteomes" id="UP000678228">
    <property type="component" value="Unassembled WGS sequence"/>
</dbReference>
<dbReference type="EMBL" id="JAGKSQ010000003">
    <property type="protein sequence ID" value="MBP3951133.1"/>
    <property type="molecule type" value="Genomic_DNA"/>
</dbReference>
<dbReference type="CDD" id="cd07016">
    <property type="entry name" value="S14_ClpP_1"/>
    <property type="match status" value="1"/>
</dbReference>
<dbReference type="GO" id="GO:0051117">
    <property type="term" value="F:ATPase binding"/>
    <property type="evidence" value="ECO:0007669"/>
    <property type="project" value="TreeGrafter"/>
</dbReference>
<sequence length="235" mass="26175">MKPKRFKNDKFNQLPKIDKVFKAEAISEDTSKITIYGDIGESWWGDYVTAKDVESMLKGINTQNIKVHINSYGGDVFDGIAIYNQLKNHEAKVIVAVDGVAASAASIIAMAADELIMNTGSMMMIHEGATIAMGTKTDIRKTLNALEGIDRSLADIYMTRYQGDREEIDTLIVNETWFTSNEAVEVGLADKVSNTPAVEDPEEFKNSILQKFRMNNPEPIMASGKNNIISRFKRQ</sequence>
<dbReference type="AlphaFoldDB" id="A0A941AQF7"/>
<evidence type="ECO:0000313" key="8">
    <source>
        <dbReference type="Proteomes" id="UP000678228"/>
    </source>
</evidence>
<dbReference type="InterPro" id="IPR001907">
    <property type="entry name" value="ClpP"/>
</dbReference>
<evidence type="ECO:0000256" key="3">
    <source>
        <dbReference type="ARBA" id="ARBA00022670"/>
    </source>
</evidence>
<dbReference type="GO" id="GO:0004252">
    <property type="term" value="F:serine-type endopeptidase activity"/>
    <property type="evidence" value="ECO:0007669"/>
    <property type="project" value="InterPro"/>
</dbReference>
<dbReference type="PANTHER" id="PTHR10381:SF70">
    <property type="entry name" value="ATP-DEPENDENT CLP PROTEASE PROTEOLYTIC SUBUNIT"/>
    <property type="match status" value="1"/>
</dbReference>
<keyword evidence="2" id="KW-0963">Cytoplasm</keyword>
<proteinExistence type="inferred from homology"/>
<keyword evidence="3 7" id="KW-0645">Protease</keyword>
<dbReference type="PRINTS" id="PR00127">
    <property type="entry name" value="CLPPROTEASEP"/>
</dbReference>
<dbReference type="InterPro" id="IPR029045">
    <property type="entry name" value="ClpP/crotonase-like_dom_sf"/>
</dbReference>
<comment type="caution">
    <text evidence="7">The sequence shown here is derived from an EMBL/GenBank/DDBJ whole genome shotgun (WGS) entry which is preliminary data.</text>
</comment>
<evidence type="ECO:0000256" key="5">
    <source>
        <dbReference type="ARBA" id="ARBA00022825"/>
    </source>
</evidence>
<evidence type="ECO:0000256" key="1">
    <source>
        <dbReference type="ARBA" id="ARBA00007039"/>
    </source>
</evidence>
<dbReference type="SUPFAM" id="SSF52096">
    <property type="entry name" value="ClpP/crotonase"/>
    <property type="match status" value="1"/>
</dbReference>
<dbReference type="Gene3D" id="3.90.226.10">
    <property type="entry name" value="2-enoyl-CoA Hydratase, Chain A, domain 1"/>
    <property type="match status" value="1"/>
</dbReference>
<keyword evidence="5" id="KW-0720">Serine protease</keyword>
<evidence type="ECO:0000256" key="6">
    <source>
        <dbReference type="RuleBase" id="RU003567"/>
    </source>
</evidence>
<dbReference type="RefSeq" id="WP_210596833.1">
    <property type="nucleotide sequence ID" value="NZ_JAGKSQ010000003.1"/>
</dbReference>
<gene>
    <name evidence="7" type="ORF">J7W16_08290</name>
</gene>
<dbReference type="NCBIfam" id="NF045542">
    <property type="entry name" value="Clp_rel_HeadMat"/>
    <property type="match status" value="1"/>
</dbReference>
<dbReference type="GO" id="GO:0004176">
    <property type="term" value="F:ATP-dependent peptidase activity"/>
    <property type="evidence" value="ECO:0007669"/>
    <property type="project" value="InterPro"/>
</dbReference>
<accession>A0A941AQF7</accession>
<evidence type="ECO:0000313" key="7">
    <source>
        <dbReference type="EMBL" id="MBP3951133.1"/>
    </source>
</evidence>
<evidence type="ECO:0000256" key="4">
    <source>
        <dbReference type="ARBA" id="ARBA00022801"/>
    </source>
</evidence>
<comment type="similarity">
    <text evidence="1 6">Belongs to the peptidase S14 family.</text>
</comment>
<protein>
    <recommendedName>
        <fullName evidence="6">ATP-dependent Clp protease proteolytic subunit</fullName>
    </recommendedName>
</protein>
<dbReference type="Pfam" id="PF00574">
    <property type="entry name" value="CLP_protease"/>
    <property type="match status" value="1"/>
</dbReference>
<dbReference type="GO" id="GO:0009368">
    <property type="term" value="C:endopeptidase Clp complex"/>
    <property type="evidence" value="ECO:0007669"/>
    <property type="project" value="TreeGrafter"/>
</dbReference>
<dbReference type="GO" id="GO:0006515">
    <property type="term" value="P:protein quality control for misfolded or incompletely synthesized proteins"/>
    <property type="evidence" value="ECO:0007669"/>
    <property type="project" value="TreeGrafter"/>
</dbReference>
<organism evidence="7 8">
    <name type="scientific">Halalkalibacter suaedae</name>
    <dbReference type="NCBI Taxonomy" id="2822140"/>
    <lineage>
        <taxon>Bacteria</taxon>
        <taxon>Bacillati</taxon>
        <taxon>Bacillota</taxon>
        <taxon>Bacilli</taxon>
        <taxon>Bacillales</taxon>
        <taxon>Bacillaceae</taxon>
        <taxon>Halalkalibacter</taxon>
    </lineage>
</organism>
<reference evidence="7" key="1">
    <citation type="submission" date="2021-03" db="EMBL/GenBank/DDBJ databases">
        <title>Bacillus suaedae sp. nov., isolated from Suaeda aralocaspica.</title>
        <authorList>
            <person name="Lei R.F.R."/>
        </authorList>
    </citation>
    <scope>NUCLEOTIDE SEQUENCE</scope>
    <source>
        <strain evidence="7">YZJH907-2</strain>
    </source>
</reference>